<dbReference type="SUPFAM" id="SSF88946">
    <property type="entry name" value="Sigma2 domain of RNA polymerase sigma factors"/>
    <property type="match status" value="1"/>
</dbReference>
<dbReference type="PANTHER" id="PTHR43133:SF51">
    <property type="entry name" value="RNA POLYMERASE SIGMA FACTOR"/>
    <property type="match status" value="1"/>
</dbReference>
<comment type="similarity">
    <text evidence="1">Belongs to the sigma-70 factor family. ECF subfamily.</text>
</comment>
<accession>A0A1G2BF66</accession>
<dbReference type="InterPro" id="IPR036388">
    <property type="entry name" value="WH-like_DNA-bd_sf"/>
</dbReference>
<evidence type="ECO:0000256" key="4">
    <source>
        <dbReference type="ARBA" id="ARBA00023163"/>
    </source>
</evidence>
<dbReference type="InterPro" id="IPR039425">
    <property type="entry name" value="RNA_pol_sigma-70-like"/>
</dbReference>
<dbReference type="InterPro" id="IPR013249">
    <property type="entry name" value="RNA_pol_sigma70_r4_t2"/>
</dbReference>
<keyword evidence="3" id="KW-0731">Sigma factor</keyword>
<dbReference type="GO" id="GO:0016987">
    <property type="term" value="F:sigma factor activity"/>
    <property type="evidence" value="ECO:0007669"/>
    <property type="project" value="UniProtKB-KW"/>
</dbReference>
<dbReference type="InterPro" id="IPR013324">
    <property type="entry name" value="RNA_pol_sigma_r3/r4-like"/>
</dbReference>
<dbReference type="GO" id="GO:0006352">
    <property type="term" value="P:DNA-templated transcription initiation"/>
    <property type="evidence" value="ECO:0007669"/>
    <property type="project" value="InterPro"/>
</dbReference>
<dbReference type="InterPro" id="IPR014284">
    <property type="entry name" value="RNA_pol_sigma-70_dom"/>
</dbReference>
<dbReference type="Gene3D" id="1.10.10.10">
    <property type="entry name" value="Winged helix-like DNA-binding domain superfamily/Winged helix DNA-binding domain"/>
    <property type="match status" value="1"/>
</dbReference>
<dbReference type="InterPro" id="IPR007627">
    <property type="entry name" value="RNA_pol_sigma70_r2"/>
</dbReference>
<protein>
    <recommendedName>
        <fullName evidence="9">RNA polymerase sigma factor</fullName>
    </recommendedName>
</protein>
<evidence type="ECO:0000256" key="2">
    <source>
        <dbReference type="ARBA" id="ARBA00023015"/>
    </source>
</evidence>
<comment type="caution">
    <text evidence="7">The sequence shown here is derived from an EMBL/GenBank/DDBJ whole genome shotgun (WGS) entry which is preliminary data.</text>
</comment>
<dbReference type="Proteomes" id="UP000176420">
    <property type="component" value="Unassembled WGS sequence"/>
</dbReference>
<evidence type="ECO:0000259" key="6">
    <source>
        <dbReference type="Pfam" id="PF08281"/>
    </source>
</evidence>
<name>A0A1G2BF66_9BACT</name>
<feature type="domain" description="RNA polymerase sigma factor 70 region 4 type 2" evidence="6">
    <location>
        <begin position="135"/>
        <end position="185"/>
    </location>
</feature>
<dbReference type="CDD" id="cd06171">
    <property type="entry name" value="Sigma70_r4"/>
    <property type="match status" value="1"/>
</dbReference>
<dbReference type="InterPro" id="IPR013325">
    <property type="entry name" value="RNA_pol_sigma_r2"/>
</dbReference>
<dbReference type="NCBIfam" id="TIGR02937">
    <property type="entry name" value="sigma70-ECF"/>
    <property type="match status" value="1"/>
</dbReference>
<evidence type="ECO:0000256" key="1">
    <source>
        <dbReference type="ARBA" id="ARBA00010641"/>
    </source>
</evidence>
<dbReference type="Gene3D" id="1.10.1740.10">
    <property type="match status" value="1"/>
</dbReference>
<organism evidence="7 8">
    <name type="scientific">Candidatus Kerfeldbacteria bacterium RIFOXYB2_FULL_38_14</name>
    <dbReference type="NCBI Taxonomy" id="1798547"/>
    <lineage>
        <taxon>Bacteria</taxon>
        <taxon>Candidatus Kerfeldiibacteriota</taxon>
    </lineage>
</organism>
<dbReference type="GO" id="GO:0003677">
    <property type="term" value="F:DNA binding"/>
    <property type="evidence" value="ECO:0007669"/>
    <property type="project" value="InterPro"/>
</dbReference>
<proteinExistence type="inferred from homology"/>
<evidence type="ECO:0000313" key="8">
    <source>
        <dbReference type="Proteomes" id="UP000176420"/>
    </source>
</evidence>
<dbReference type="Pfam" id="PF08281">
    <property type="entry name" value="Sigma70_r4_2"/>
    <property type="match status" value="1"/>
</dbReference>
<evidence type="ECO:0008006" key="9">
    <source>
        <dbReference type="Google" id="ProtNLM"/>
    </source>
</evidence>
<feature type="domain" description="RNA polymerase sigma-70 region 2" evidence="5">
    <location>
        <begin position="32"/>
        <end position="100"/>
    </location>
</feature>
<keyword evidence="2" id="KW-0805">Transcription regulation</keyword>
<evidence type="ECO:0000256" key="3">
    <source>
        <dbReference type="ARBA" id="ARBA00023082"/>
    </source>
</evidence>
<reference evidence="7 8" key="1">
    <citation type="journal article" date="2016" name="Nat. Commun.">
        <title>Thousands of microbial genomes shed light on interconnected biogeochemical processes in an aquifer system.</title>
        <authorList>
            <person name="Anantharaman K."/>
            <person name="Brown C.T."/>
            <person name="Hug L.A."/>
            <person name="Sharon I."/>
            <person name="Castelle C.J."/>
            <person name="Probst A.J."/>
            <person name="Thomas B.C."/>
            <person name="Singh A."/>
            <person name="Wilkins M.J."/>
            <person name="Karaoz U."/>
            <person name="Brodie E.L."/>
            <person name="Williams K.H."/>
            <person name="Hubbard S.S."/>
            <person name="Banfield J.F."/>
        </authorList>
    </citation>
    <scope>NUCLEOTIDE SEQUENCE [LARGE SCALE GENOMIC DNA]</scope>
</reference>
<dbReference type="SUPFAM" id="SSF88659">
    <property type="entry name" value="Sigma3 and sigma4 domains of RNA polymerase sigma factors"/>
    <property type="match status" value="1"/>
</dbReference>
<keyword evidence="4" id="KW-0804">Transcription</keyword>
<dbReference type="EMBL" id="MHKI01000006">
    <property type="protein sequence ID" value="OGY87695.1"/>
    <property type="molecule type" value="Genomic_DNA"/>
</dbReference>
<dbReference type="AlphaFoldDB" id="A0A1G2BF66"/>
<evidence type="ECO:0000259" key="5">
    <source>
        <dbReference type="Pfam" id="PF04542"/>
    </source>
</evidence>
<sequence>MSPKVIFGGADNERDVAAVQMSLFDLEQYSLIVERYEQKILNYIRRISGASYEEAEDIAQEIFLKAYVNLRDFDEKKKFSSWLFAIAHNETISYWRKNKKNLTMVDIEEDYLEVLLKKDPDLAEQIDIKQRKTVVQTALKKLNLKYRAILDLRYTQDLSYEEISDIIKKPKNTVGTLINRAKKELKKELSSKPL</sequence>
<dbReference type="Pfam" id="PF04542">
    <property type="entry name" value="Sigma70_r2"/>
    <property type="match status" value="1"/>
</dbReference>
<gene>
    <name evidence="7" type="ORF">A2319_04585</name>
</gene>
<dbReference type="PANTHER" id="PTHR43133">
    <property type="entry name" value="RNA POLYMERASE ECF-TYPE SIGMA FACTO"/>
    <property type="match status" value="1"/>
</dbReference>
<evidence type="ECO:0000313" key="7">
    <source>
        <dbReference type="EMBL" id="OGY87695.1"/>
    </source>
</evidence>